<gene>
    <name evidence="1" type="ORF">MVAC_29093</name>
</gene>
<keyword evidence="1" id="KW-0378">Hydrolase</keyword>
<organism evidence="1 2">
    <name type="scientific">Mycolicibacterium vaccae ATCC 25954</name>
    <dbReference type="NCBI Taxonomy" id="1194972"/>
    <lineage>
        <taxon>Bacteria</taxon>
        <taxon>Bacillati</taxon>
        <taxon>Actinomycetota</taxon>
        <taxon>Actinomycetes</taxon>
        <taxon>Mycobacteriales</taxon>
        <taxon>Mycobacteriaceae</taxon>
        <taxon>Mycolicibacterium</taxon>
    </lineage>
</organism>
<reference evidence="1 2" key="1">
    <citation type="journal article" date="2012" name="J. Bacteriol.">
        <title>Complete Genome Sequence of Mycobacterium vaccae Type Strain ATCC 25954.</title>
        <authorList>
            <person name="Ho Y.S."/>
            <person name="Adroub S.A."/>
            <person name="Abadi M."/>
            <person name="Al Alwan B."/>
            <person name="Alkhateeb R."/>
            <person name="Gao G."/>
            <person name="Ragab A."/>
            <person name="Ali S."/>
            <person name="van Soolingen D."/>
            <person name="Bitter W."/>
            <person name="Pain A."/>
            <person name="Abdallah A.M."/>
        </authorList>
    </citation>
    <scope>NUCLEOTIDE SEQUENCE [LARGE SCALE GENOMIC DNA]</scope>
    <source>
        <strain evidence="1 2">ATCC 25954</strain>
    </source>
</reference>
<dbReference type="HOGENOM" id="CLU_2899444_0_0_11"/>
<dbReference type="RefSeq" id="WP_003930138.1">
    <property type="nucleotide sequence ID" value="NZ_JH814688.1"/>
</dbReference>
<dbReference type="EMBL" id="ALQA01000123">
    <property type="protein sequence ID" value="EJZ04365.1"/>
    <property type="molecule type" value="Genomic_DNA"/>
</dbReference>
<accession>K0UHE0</accession>
<keyword evidence="2" id="KW-1185">Reference proteome</keyword>
<name>K0UHE0_MYCVA</name>
<comment type="caution">
    <text evidence="1">The sequence shown here is derived from an EMBL/GenBank/DDBJ whole genome shotgun (WGS) entry which is preliminary data.</text>
</comment>
<evidence type="ECO:0000313" key="2">
    <source>
        <dbReference type="Proteomes" id="UP000006072"/>
    </source>
</evidence>
<dbReference type="AlphaFoldDB" id="K0UHE0"/>
<keyword evidence="1" id="KW-0808">Transferase</keyword>
<dbReference type="GO" id="GO:0016787">
    <property type="term" value="F:hydrolase activity"/>
    <property type="evidence" value="ECO:0007669"/>
    <property type="project" value="UniProtKB-KW"/>
</dbReference>
<dbReference type="PATRIC" id="fig|1194972.3.peg.5764"/>
<evidence type="ECO:0000313" key="1">
    <source>
        <dbReference type="EMBL" id="EJZ04365.1"/>
    </source>
</evidence>
<dbReference type="Proteomes" id="UP000006072">
    <property type="component" value="Unassembled WGS sequence"/>
</dbReference>
<protein>
    <submittedName>
        <fullName evidence="1">Hydrolase or acyltransferase of alpha/beta superfamily protein</fullName>
    </submittedName>
</protein>
<keyword evidence="1" id="KW-0012">Acyltransferase</keyword>
<dbReference type="GO" id="GO:0016746">
    <property type="term" value="F:acyltransferase activity"/>
    <property type="evidence" value="ECO:0007669"/>
    <property type="project" value="UniProtKB-KW"/>
</dbReference>
<sequence length="62" mass="7102">MHERVDRGAGISVVRSARTLSFWEPLAARLHEFPDSPHDIFRPDRGRYPRLVRETADSAGSR</sequence>
<proteinExistence type="predicted"/>